<dbReference type="InterPro" id="IPR015943">
    <property type="entry name" value="WD40/YVTN_repeat-like_dom_sf"/>
</dbReference>
<evidence type="ECO:0000313" key="3">
    <source>
        <dbReference type="EMBL" id="MCE7006970.1"/>
    </source>
</evidence>
<protein>
    <submittedName>
        <fullName evidence="3">Trypsin-like peptidase domain-containing protein</fullName>
    </submittedName>
</protein>
<dbReference type="InterPro" id="IPR011047">
    <property type="entry name" value="Quinoprotein_ADH-like_sf"/>
</dbReference>
<keyword evidence="1" id="KW-0472">Membrane</keyword>
<keyword evidence="1" id="KW-0812">Transmembrane</keyword>
<dbReference type="SUPFAM" id="SSF50998">
    <property type="entry name" value="Quinoprotein alcohol dehydrogenase-like"/>
    <property type="match status" value="1"/>
</dbReference>
<accession>A0ABS8ZJ35</accession>
<dbReference type="InterPro" id="IPR049052">
    <property type="entry name" value="nSTAND1"/>
</dbReference>
<dbReference type="InterPro" id="IPR009003">
    <property type="entry name" value="Peptidase_S1_PA"/>
</dbReference>
<organism evidence="3 4">
    <name type="scientific">Kibdelosporangium philippinense</name>
    <dbReference type="NCBI Taxonomy" id="211113"/>
    <lineage>
        <taxon>Bacteria</taxon>
        <taxon>Bacillati</taxon>
        <taxon>Actinomycetota</taxon>
        <taxon>Actinomycetes</taxon>
        <taxon>Pseudonocardiales</taxon>
        <taxon>Pseudonocardiaceae</taxon>
        <taxon>Kibdelosporangium</taxon>
    </lineage>
</organism>
<evidence type="ECO:0000259" key="2">
    <source>
        <dbReference type="Pfam" id="PF20703"/>
    </source>
</evidence>
<dbReference type="Gene3D" id="3.40.50.300">
    <property type="entry name" value="P-loop containing nucleotide triphosphate hydrolases"/>
    <property type="match status" value="1"/>
</dbReference>
<dbReference type="SUPFAM" id="SSF50494">
    <property type="entry name" value="Trypsin-like serine proteases"/>
    <property type="match status" value="1"/>
</dbReference>
<keyword evidence="4" id="KW-1185">Reference proteome</keyword>
<evidence type="ECO:0000256" key="1">
    <source>
        <dbReference type="SAM" id="Phobius"/>
    </source>
</evidence>
<dbReference type="EMBL" id="JAJVCN010000002">
    <property type="protein sequence ID" value="MCE7006970.1"/>
    <property type="molecule type" value="Genomic_DNA"/>
</dbReference>
<dbReference type="Proteomes" id="UP001521150">
    <property type="component" value="Unassembled WGS sequence"/>
</dbReference>
<proteinExistence type="predicted"/>
<dbReference type="Pfam" id="PF13365">
    <property type="entry name" value="Trypsin_2"/>
    <property type="match status" value="1"/>
</dbReference>
<dbReference type="Gene3D" id="2.40.10.120">
    <property type="match status" value="1"/>
</dbReference>
<reference evidence="3 4" key="1">
    <citation type="submission" date="2021-12" db="EMBL/GenBank/DDBJ databases">
        <title>Genome sequence of Kibdelosporangium philippinense ATCC 49844.</title>
        <authorList>
            <person name="Fedorov E.A."/>
            <person name="Omeragic M."/>
            <person name="Shalygina K.F."/>
            <person name="Maclea K.S."/>
        </authorList>
    </citation>
    <scope>NUCLEOTIDE SEQUENCE [LARGE SCALE GENOMIC DNA]</scope>
    <source>
        <strain evidence="3 4">ATCC 49844</strain>
    </source>
</reference>
<name>A0ABS8ZJ35_9PSEU</name>
<sequence length="1398" mass="150291">MPDAAIVRVFRGREPVGMGCLVGDRHVVTCAHVVARALGVDGSGPAPALPVRVDFPLVAPDQHVESTVVAWSPYGDGYDVAGLVLETAPERARPARLVSADALWGHEVRAFGVPSAHDAGVWATGVLRGSTVGGLVQIDDDRTAGFAVASGFSGTPVWDETVDAVVGIAAQAERDSGRRTSYLLPTGVLTSAWPELTRLSLVRSPFRGLRPFREVDAANFHGRSARVTDVVDALRRDRFVALVGPSGVGKSSLAMAGVVPALRRAGHAVAAMRPGVERSIWAALATALAPLAPEREITADALGVLTPESLPDLLPGQPLDADPRRVLVVVDQFEDVRHDEDAPDTVLRALAALTAPRVGWSVSVLITVRGDMVGDLVEHAGVAGILNDRVVLLGPPDADELRAIIEEPLRAPGMPQYAPGLAERIAADAPSVSLALLQFSLTMLWERQRAGVIEHTGYAEIGGITGAVGRYAEGIWTDLDPESADTAWRLFLQLLSPFGDTGYARRRLDMSALSDPLREVADRLTTTRLITVDDDGRGGRMVELAHEQLVAGWPRLRGWADRERQFRRWQDDIARQTDRWRAANRERALLPRGSELRTAVRRVNEHPDNVQHGELEFVRAAQRSRRRTLALRVGAVVAVAMVLAVAGFVWWQRVADRRAEELAQLQADADRTLDAIDSAPRTVRERLLIGLRAGAVAATERTDARLSEDVVALRHVTTVTDLRSTAIDHEAVDPTGTRMARTDGLTNRVTITPLNGNAAATFFTLSPDLDLANRVTFVDADTVAVSAKRLAPSDKVVGEDVIELRDVTTGTLARSITPNPGKLSSDNPQALNVDRTGRTLAYGEPKSRTLSLIELDGPGRVDLTLDTPLRGENSAGSTLVAVRGPDSVILLEPRGPDGTYPLVSVSPAGRIRLPTMPNGGLVHNNADDVIMAGCFDDKAVKRHVVIGLAERHMYREREVHGSTCDPDELRLDRTGRWLIARFRAGTGTDVLAVWSLDGAQPDRRFAVPAVVPGEDRAIAAADIAADGSGRVVLRDDENALGVHIPAMSTLDSTLAAAEVVQFSPDATHVYVLCIDGSLQAWDMRSGAMVGAGETKRPRDPYAEVVEQALAVSPDGRWVVTADLDGGPNRMVDIHEAPGLRKIGELTLPELSLADVELAFTGPDELLTHIGRHVITWDLRTMRERRAVEIPQRQDNEGPVGPAYVLPASREIVVVYTDGTVTRLHSGGGNHMADFRLPYDVSREVVAAAHDSGILALALADRVELWDLATRARVDSLPVSGRVGHLEVTNSGATVEIRYATRDKRPENLPADNGVHHPDPLGPNTLRWERNGVFATGTATPGHTSDGGHLLNIHPVPALVPADTATARAAICRVVGTDDLPAELTNTLPEPARRVTGCP</sequence>
<dbReference type="Pfam" id="PF20703">
    <property type="entry name" value="nSTAND1"/>
    <property type="match status" value="1"/>
</dbReference>
<evidence type="ECO:0000313" key="4">
    <source>
        <dbReference type="Proteomes" id="UP001521150"/>
    </source>
</evidence>
<dbReference type="Gene3D" id="2.130.10.10">
    <property type="entry name" value="YVTN repeat-like/Quinoprotein amine dehydrogenase"/>
    <property type="match status" value="1"/>
</dbReference>
<dbReference type="InterPro" id="IPR027417">
    <property type="entry name" value="P-loop_NTPase"/>
</dbReference>
<dbReference type="RefSeq" id="WP_233728928.1">
    <property type="nucleotide sequence ID" value="NZ_JAJVCN010000002.1"/>
</dbReference>
<dbReference type="InterPro" id="IPR011044">
    <property type="entry name" value="Quino_amine_DH_bsu"/>
</dbReference>
<gene>
    <name evidence="3" type="ORF">LWC34_29690</name>
</gene>
<comment type="caution">
    <text evidence="3">The sequence shown here is derived from an EMBL/GenBank/DDBJ whole genome shotgun (WGS) entry which is preliminary data.</text>
</comment>
<dbReference type="SUPFAM" id="SSF50969">
    <property type="entry name" value="YVTN repeat-like/Quinoprotein amine dehydrogenase"/>
    <property type="match status" value="1"/>
</dbReference>
<feature type="domain" description="Novel STAND NTPase 1" evidence="2">
    <location>
        <begin position="205"/>
        <end position="587"/>
    </location>
</feature>
<keyword evidence="1" id="KW-1133">Transmembrane helix</keyword>
<dbReference type="SUPFAM" id="SSF52540">
    <property type="entry name" value="P-loop containing nucleoside triphosphate hydrolases"/>
    <property type="match status" value="1"/>
</dbReference>
<feature type="transmembrane region" description="Helical" evidence="1">
    <location>
        <begin position="629"/>
        <end position="651"/>
    </location>
</feature>